<organism evidence="10 11">
    <name type="scientific">Hoeflea alexandrii</name>
    <dbReference type="NCBI Taxonomy" id="288436"/>
    <lineage>
        <taxon>Bacteria</taxon>
        <taxon>Pseudomonadati</taxon>
        <taxon>Pseudomonadota</taxon>
        <taxon>Alphaproteobacteria</taxon>
        <taxon>Hyphomicrobiales</taxon>
        <taxon>Rhizobiaceae</taxon>
        <taxon>Hoeflea</taxon>
    </lineage>
</organism>
<evidence type="ECO:0000256" key="7">
    <source>
        <dbReference type="SAM" id="MobiDB-lite"/>
    </source>
</evidence>
<evidence type="ECO:0000256" key="2">
    <source>
        <dbReference type="ARBA" id="ARBA00022676"/>
    </source>
</evidence>
<dbReference type="InterPro" id="IPR029044">
    <property type="entry name" value="Nucleotide-diphossugar_trans"/>
</dbReference>
<proteinExistence type="predicted"/>
<comment type="subcellular location">
    <subcellularLocation>
        <location evidence="1">Membrane</location>
        <topology evidence="1">Multi-pass membrane protein</topology>
    </subcellularLocation>
</comment>
<dbReference type="CDD" id="cd04187">
    <property type="entry name" value="DPM1_like_bac"/>
    <property type="match status" value="1"/>
</dbReference>
<dbReference type="RefSeq" id="WP_252915441.1">
    <property type="nucleotide sequence ID" value="NZ_JAAAML010000001.1"/>
</dbReference>
<evidence type="ECO:0000256" key="8">
    <source>
        <dbReference type="SAM" id="Phobius"/>
    </source>
</evidence>
<keyword evidence="3" id="KW-0808">Transferase</keyword>
<keyword evidence="11" id="KW-1185">Reference proteome</keyword>
<evidence type="ECO:0000256" key="4">
    <source>
        <dbReference type="ARBA" id="ARBA00022692"/>
    </source>
</evidence>
<feature type="compositionally biased region" description="Polar residues" evidence="7">
    <location>
        <begin position="321"/>
        <end position="332"/>
    </location>
</feature>
<dbReference type="Proteomes" id="UP001320715">
    <property type="component" value="Unassembled WGS sequence"/>
</dbReference>
<evidence type="ECO:0000256" key="6">
    <source>
        <dbReference type="ARBA" id="ARBA00023136"/>
    </source>
</evidence>
<dbReference type="Pfam" id="PF00535">
    <property type="entry name" value="Glycos_transf_2"/>
    <property type="match status" value="1"/>
</dbReference>
<evidence type="ECO:0000259" key="9">
    <source>
        <dbReference type="Pfam" id="PF00535"/>
    </source>
</evidence>
<name>A0ABT1CQ30_9HYPH</name>
<dbReference type="PANTHER" id="PTHR48090:SF1">
    <property type="entry name" value="PROPHAGE BACTOPRENOL GLUCOSYL TRANSFERASE HOMOLOG"/>
    <property type="match status" value="1"/>
</dbReference>
<dbReference type="InterPro" id="IPR001173">
    <property type="entry name" value="Glyco_trans_2-like"/>
</dbReference>
<accession>A0ABT1CQ30</accession>
<sequence>MKRVTLAVPVYNEEEAIGPFRAAIEELRDELARRFEGGVRLDVLFVNDGSSDSTVERILSWREDTTDVALIDLTRNFGKEAALTAALIEAEGDAVVPIDVDLQDPPALIADMVELWLNGAELVLARRTDRSEDSLAKRSTARWFYRLHNSLAKIQLPENVGDFRLMDRSVVDAVNALPENRRFMKGIFAWVGFTPVFVDYKRPVRSAGKSSFSFWKLWLLAIESITSFSAVPLIMWTYIGLMISMLSLAYACFIVARTFVFGVDVPGYASLLTGILFLGGIQILGIGVLGEYVSSIYSEVKRRPTYLVRTRHGLSPEGSETAKTMNSKQRTR</sequence>
<evidence type="ECO:0000256" key="1">
    <source>
        <dbReference type="ARBA" id="ARBA00004141"/>
    </source>
</evidence>
<feature type="domain" description="Glycosyltransferase 2-like" evidence="9">
    <location>
        <begin position="6"/>
        <end position="172"/>
    </location>
</feature>
<evidence type="ECO:0000313" key="11">
    <source>
        <dbReference type="Proteomes" id="UP001320715"/>
    </source>
</evidence>
<evidence type="ECO:0000313" key="10">
    <source>
        <dbReference type="EMBL" id="MCO6408294.1"/>
    </source>
</evidence>
<evidence type="ECO:0000256" key="5">
    <source>
        <dbReference type="ARBA" id="ARBA00022989"/>
    </source>
</evidence>
<feature type="transmembrane region" description="Helical" evidence="8">
    <location>
        <begin position="233"/>
        <end position="256"/>
    </location>
</feature>
<comment type="caution">
    <text evidence="10">The sequence shown here is derived from an EMBL/GenBank/DDBJ whole genome shotgun (WGS) entry which is preliminary data.</text>
</comment>
<keyword evidence="5 8" id="KW-1133">Transmembrane helix</keyword>
<dbReference type="Gene3D" id="3.90.550.10">
    <property type="entry name" value="Spore Coat Polysaccharide Biosynthesis Protein SpsA, Chain A"/>
    <property type="match status" value="1"/>
</dbReference>
<keyword evidence="4 8" id="KW-0812">Transmembrane</keyword>
<feature type="region of interest" description="Disordered" evidence="7">
    <location>
        <begin position="313"/>
        <end position="332"/>
    </location>
</feature>
<dbReference type="PANTHER" id="PTHR48090">
    <property type="entry name" value="UNDECAPRENYL-PHOSPHATE 4-DEOXY-4-FORMAMIDO-L-ARABINOSE TRANSFERASE-RELATED"/>
    <property type="match status" value="1"/>
</dbReference>
<reference evidence="10 11" key="1">
    <citation type="submission" date="2020-01" db="EMBL/GenBank/DDBJ databases">
        <title>Genomes of bacteria type strains.</title>
        <authorList>
            <person name="Chen J."/>
            <person name="Zhu S."/>
            <person name="Yang J."/>
        </authorList>
    </citation>
    <scope>NUCLEOTIDE SEQUENCE [LARGE SCALE GENOMIC DNA]</scope>
    <source>
        <strain evidence="10 11">DSM 16655</strain>
    </source>
</reference>
<dbReference type="SUPFAM" id="SSF53448">
    <property type="entry name" value="Nucleotide-diphospho-sugar transferases"/>
    <property type="match status" value="1"/>
</dbReference>
<gene>
    <name evidence="10" type="ORF">GTW23_08930</name>
</gene>
<keyword evidence="6 8" id="KW-0472">Membrane</keyword>
<feature type="transmembrane region" description="Helical" evidence="8">
    <location>
        <begin position="268"/>
        <end position="293"/>
    </location>
</feature>
<protein>
    <submittedName>
        <fullName evidence="10">Glycosyltransferase</fullName>
    </submittedName>
</protein>
<dbReference type="EMBL" id="JAAAML010000001">
    <property type="protein sequence ID" value="MCO6408294.1"/>
    <property type="molecule type" value="Genomic_DNA"/>
</dbReference>
<dbReference type="InterPro" id="IPR050256">
    <property type="entry name" value="Glycosyltransferase_2"/>
</dbReference>
<keyword evidence="2" id="KW-0328">Glycosyltransferase</keyword>
<evidence type="ECO:0000256" key="3">
    <source>
        <dbReference type="ARBA" id="ARBA00022679"/>
    </source>
</evidence>